<evidence type="ECO:0000313" key="3">
    <source>
        <dbReference type="RefSeq" id="XP_030368867.1"/>
    </source>
</evidence>
<dbReference type="OrthoDB" id="44841at2759"/>
<accession>A0A6J2T1T3</accession>
<feature type="region of interest" description="Disordered" evidence="1">
    <location>
        <begin position="98"/>
        <end position="124"/>
    </location>
</feature>
<gene>
    <name evidence="3" type="primary">LOC115619971</name>
</gene>
<evidence type="ECO:0000256" key="1">
    <source>
        <dbReference type="SAM" id="MobiDB-lite"/>
    </source>
</evidence>
<dbReference type="GeneID" id="115619971"/>
<sequence>YYLKGIAALASPALKTAQSVRVTASSIEFRLLEMQRKLSQIAEIPKILSSTLATVSQTFDKLTATELEAAAYVRRKCSYDEDVIDYELSDVTQTDVEAAEDTDTGTDTGTDMNTDVDGNDDDNENELKQIKLLKDVTPESDYASEANYATNESLSEEPDTASSLAGDHDVDVEADDVDSDNAVYYMKLPAVPANHEAAYSSNDDEHVDFDDDEEGENDDCDFLSTTYTWNLRNVPKLRVSDADEYDVYDLTLRPTTPPQEEHQTQRSVDNSAINAGVHDTSKVRAATPLASDSHAPLETEVPTQKLLFKLDNLERKWPWADREKIIYKQSTCHLVPRQPLGLVGQRIQLLAKKKLFVEPKTQ</sequence>
<organism evidence="2 3">
    <name type="scientific">Drosophila lebanonensis</name>
    <name type="common">Fruit fly</name>
    <name type="synonym">Scaptodrosophila lebanonensis</name>
    <dbReference type="NCBI Taxonomy" id="7225"/>
    <lineage>
        <taxon>Eukaryota</taxon>
        <taxon>Metazoa</taxon>
        <taxon>Ecdysozoa</taxon>
        <taxon>Arthropoda</taxon>
        <taxon>Hexapoda</taxon>
        <taxon>Insecta</taxon>
        <taxon>Pterygota</taxon>
        <taxon>Neoptera</taxon>
        <taxon>Endopterygota</taxon>
        <taxon>Diptera</taxon>
        <taxon>Brachycera</taxon>
        <taxon>Muscomorpha</taxon>
        <taxon>Ephydroidea</taxon>
        <taxon>Drosophilidae</taxon>
        <taxon>Scaptodrosophila</taxon>
    </lineage>
</organism>
<feature type="region of interest" description="Disordered" evidence="1">
    <location>
        <begin position="148"/>
        <end position="168"/>
    </location>
</feature>
<proteinExistence type="predicted"/>
<protein>
    <submittedName>
        <fullName evidence="3">Uncharacterized protein LOC115619971</fullName>
    </submittedName>
</protein>
<reference evidence="3" key="1">
    <citation type="submission" date="2025-08" db="UniProtKB">
        <authorList>
            <consortium name="RefSeq"/>
        </authorList>
    </citation>
    <scope>IDENTIFICATION</scope>
    <source>
        <strain evidence="3">11010-0011.00</strain>
        <tissue evidence="3">Whole body</tissue>
    </source>
</reference>
<keyword evidence="2" id="KW-1185">Reference proteome</keyword>
<dbReference type="AlphaFoldDB" id="A0A6J2T1T3"/>
<feature type="non-terminal residue" evidence="3">
    <location>
        <position position="1"/>
    </location>
</feature>
<feature type="compositionally biased region" description="Low complexity" evidence="1">
    <location>
        <begin position="105"/>
        <end position="116"/>
    </location>
</feature>
<dbReference type="RefSeq" id="XP_030368867.1">
    <property type="nucleotide sequence ID" value="XM_030513007.1"/>
</dbReference>
<evidence type="ECO:0000313" key="2">
    <source>
        <dbReference type="Proteomes" id="UP000504634"/>
    </source>
</evidence>
<name>A0A6J2T1T3_DROLE</name>
<dbReference type="Proteomes" id="UP000504634">
    <property type="component" value="Unplaced"/>
</dbReference>